<organism evidence="7 8">
    <name type="scientific">Gnathostoma spinigerum</name>
    <dbReference type="NCBI Taxonomy" id="75299"/>
    <lineage>
        <taxon>Eukaryota</taxon>
        <taxon>Metazoa</taxon>
        <taxon>Ecdysozoa</taxon>
        <taxon>Nematoda</taxon>
        <taxon>Chromadorea</taxon>
        <taxon>Rhabditida</taxon>
        <taxon>Spirurina</taxon>
        <taxon>Gnathostomatomorpha</taxon>
        <taxon>Gnathostomatoidea</taxon>
        <taxon>Gnathostomatidae</taxon>
        <taxon>Gnathostoma</taxon>
    </lineage>
</organism>
<feature type="transmembrane region" description="Helical" evidence="5">
    <location>
        <begin position="151"/>
        <end position="174"/>
    </location>
</feature>
<dbReference type="PANTHER" id="PTHR11384:SF65">
    <property type="entry name" value="ABC TRANSPORTER DOMAIN-CONTAINING PROTEIN"/>
    <property type="match status" value="1"/>
</dbReference>
<evidence type="ECO:0000256" key="1">
    <source>
        <dbReference type="ARBA" id="ARBA00022448"/>
    </source>
</evidence>
<dbReference type="AlphaFoldDB" id="A0ABD6EJQ2"/>
<keyword evidence="3 5" id="KW-1133">Transmembrane helix</keyword>
<dbReference type="PANTHER" id="PTHR11384">
    <property type="entry name" value="ATP-BINDING CASSETTE, SUB-FAMILY D MEMBER"/>
    <property type="match status" value="1"/>
</dbReference>
<dbReference type="Pfam" id="PF06472">
    <property type="entry name" value="ABC_membrane_2"/>
    <property type="match status" value="1"/>
</dbReference>
<evidence type="ECO:0000256" key="5">
    <source>
        <dbReference type="SAM" id="Phobius"/>
    </source>
</evidence>
<feature type="transmembrane region" description="Helical" evidence="5">
    <location>
        <begin position="21"/>
        <end position="45"/>
    </location>
</feature>
<dbReference type="SUPFAM" id="SSF90123">
    <property type="entry name" value="ABC transporter transmembrane region"/>
    <property type="match status" value="1"/>
</dbReference>
<feature type="transmembrane region" description="Helical" evidence="5">
    <location>
        <begin position="84"/>
        <end position="107"/>
    </location>
</feature>
<keyword evidence="2 5" id="KW-0812">Transmembrane</keyword>
<reference evidence="7 8" key="1">
    <citation type="submission" date="2024-08" db="EMBL/GenBank/DDBJ databases">
        <title>Gnathostoma spinigerum genome.</title>
        <authorList>
            <person name="Gonzalez-Bertolin B."/>
            <person name="Monzon S."/>
            <person name="Zaballos A."/>
            <person name="Jimenez P."/>
            <person name="Dekumyoy P."/>
            <person name="Varona S."/>
            <person name="Cuesta I."/>
            <person name="Sumanam S."/>
            <person name="Adisakwattana P."/>
            <person name="Gasser R.B."/>
            <person name="Hernandez-Gonzalez A."/>
            <person name="Young N.D."/>
            <person name="Perteguer M.J."/>
        </authorList>
    </citation>
    <scope>NUCLEOTIDE SEQUENCE [LARGE SCALE GENOMIC DNA]</scope>
    <source>
        <strain evidence="7">AL3</strain>
        <tissue evidence="7">Liver</tissue>
    </source>
</reference>
<feature type="domain" description="ABC transmembrane type-1" evidence="6">
    <location>
        <begin position="91"/>
        <end position="281"/>
    </location>
</feature>
<dbReference type="InterPro" id="IPR050835">
    <property type="entry name" value="ABC_transporter_sub-D"/>
</dbReference>
<keyword evidence="1" id="KW-0813">Transport</keyword>
<protein>
    <recommendedName>
        <fullName evidence="6">ABC transmembrane type-1 domain-containing protein</fullName>
    </recommendedName>
</protein>
<dbReference type="InterPro" id="IPR011527">
    <property type="entry name" value="ABC1_TM_dom"/>
</dbReference>
<evidence type="ECO:0000256" key="3">
    <source>
        <dbReference type="ARBA" id="ARBA00022989"/>
    </source>
</evidence>
<evidence type="ECO:0000256" key="2">
    <source>
        <dbReference type="ARBA" id="ARBA00022692"/>
    </source>
</evidence>
<evidence type="ECO:0000313" key="7">
    <source>
        <dbReference type="EMBL" id="MFH4980198.1"/>
    </source>
</evidence>
<gene>
    <name evidence="7" type="ORF">AB6A40_006907</name>
</gene>
<name>A0ABD6EJQ2_9BILA</name>
<sequence>MGKHRALEQDFYFDRHFFFRLGTIARLLFPTFDWAIVIIGLILLFQAANEYAGFNIGILPGKMYTDLMSRDAPSFWTHFWQGSLVLVGKCFLSSAVSFFASMLYLFWRKNIVKKMQERYFSHRIYYKMNCIDDHGIDNPDQRITQDVERMLNVLATNVIPSVLIGPFMVAFYSYKTASTAGGLGIAIIYAYFVLGTIVNRIVISPMTKWNARVEKAEGDFRYKHVTVRDNAESSALFNAQNFERLECERLFSVLWWRQIKFLSWRVLPLCTFIRLLSNFIL</sequence>
<evidence type="ECO:0000259" key="6">
    <source>
        <dbReference type="PROSITE" id="PS50929"/>
    </source>
</evidence>
<dbReference type="Proteomes" id="UP001608902">
    <property type="component" value="Unassembled WGS sequence"/>
</dbReference>
<dbReference type="Gene3D" id="1.20.1560.10">
    <property type="entry name" value="ABC transporter type 1, transmembrane domain"/>
    <property type="match status" value="1"/>
</dbReference>
<keyword evidence="4 5" id="KW-0472">Membrane</keyword>
<proteinExistence type="predicted"/>
<keyword evidence="8" id="KW-1185">Reference proteome</keyword>
<comment type="caution">
    <text evidence="7">The sequence shown here is derived from an EMBL/GenBank/DDBJ whole genome shotgun (WGS) entry which is preliminary data.</text>
</comment>
<dbReference type="PROSITE" id="PS50929">
    <property type="entry name" value="ABC_TM1F"/>
    <property type="match status" value="1"/>
</dbReference>
<dbReference type="EMBL" id="JBGFUD010005211">
    <property type="protein sequence ID" value="MFH4980198.1"/>
    <property type="molecule type" value="Genomic_DNA"/>
</dbReference>
<feature type="transmembrane region" description="Helical" evidence="5">
    <location>
        <begin position="180"/>
        <end position="202"/>
    </location>
</feature>
<evidence type="ECO:0000313" key="8">
    <source>
        <dbReference type="Proteomes" id="UP001608902"/>
    </source>
</evidence>
<dbReference type="InterPro" id="IPR036640">
    <property type="entry name" value="ABC1_TM_sf"/>
</dbReference>
<accession>A0ABD6EJQ2</accession>
<evidence type="ECO:0000256" key="4">
    <source>
        <dbReference type="ARBA" id="ARBA00023136"/>
    </source>
</evidence>